<name>A0AAN9I5N6_CROPI</name>
<keyword evidence="3" id="KW-0328">Glycosyltransferase</keyword>
<evidence type="ECO:0000256" key="2">
    <source>
        <dbReference type="ARBA" id="ARBA00010271"/>
    </source>
</evidence>
<evidence type="ECO:0000256" key="5">
    <source>
        <dbReference type="ARBA" id="ARBA00023034"/>
    </source>
</evidence>
<feature type="region of interest" description="Disordered" evidence="6">
    <location>
        <begin position="483"/>
        <end position="506"/>
    </location>
</feature>
<sequence>MADRNVSSVKVISRKSLILFFTMTSALFIMSWFFVLRSTGRPNFIDYNLLPNSKFFSTLDGSNSQEQNVESSIANQAILVDSKNVEVDGEARGNRKSRINDDDDGKCSRNEDEIVLKVFMYDLPPEFHFGLMDWKPSGNGVWPDIRTKIPSYPGGLNLQHSIEFWLTLDLLASEIPRAPKASAAIRVRNSSEADILFVPFFSSLCYNRYSKTNPHEKESRNKVLQEKLVKYLTAREEWKRSGGKDHLILAHHPNSMLDARMKLWPATFILSDFGRYPPNVANVEKDVIAPYKHVLGSYVNDASTFDSRPTLLYFQGAIYRKDGGLARQELFYLLKDEKDVHFSFGSVQKGGIPKATEGMRSSKFCLNIAGDTPSSNRLFDAIASHCVPVIISDEIELPYEDVLDYSEFCIFVRTSDAIKENYLINFIRSIDKDEWTQMWNKLKEVEHFFKFQFPSKEGDAVQMIWQAVARKVPALRLKVNRSKRYSQSPPSAEKGLKSIPMPKNFW</sequence>
<reference evidence="9 10" key="1">
    <citation type="submission" date="2024-01" db="EMBL/GenBank/DDBJ databases">
        <title>The genomes of 5 underutilized Papilionoideae crops provide insights into root nodulation and disease resistanc.</title>
        <authorList>
            <person name="Yuan L."/>
        </authorList>
    </citation>
    <scope>NUCLEOTIDE SEQUENCE [LARGE SCALE GENOMIC DNA]</scope>
    <source>
        <strain evidence="9">ZHUSHIDOU_FW_LH</strain>
        <tissue evidence="9">Leaf</tissue>
    </source>
</reference>
<feature type="domain" description="Exostosin GT47" evidence="8">
    <location>
        <begin position="116"/>
        <end position="419"/>
    </location>
</feature>
<dbReference type="EMBL" id="JAYWIO010000004">
    <property type="protein sequence ID" value="KAK7266977.1"/>
    <property type="molecule type" value="Genomic_DNA"/>
</dbReference>
<comment type="similarity">
    <text evidence="2">Belongs to the glycosyltransferase 47 family.</text>
</comment>
<keyword evidence="10" id="KW-1185">Reference proteome</keyword>
<keyword evidence="7" id="KW-0812">Transmembrane</keyword>
<dbReference type="Proteomes" id="UP001372338">
    <property type="component" value="Unassembled WGS sequence"/>
</dbReference>
<dbReference type="PANTHER" id="PTHR11062:SF383">
    <property type="entry name" value="XYLOGALACTURONAN BETA-1,3-XYLOSYLTRANSFERASE-RELATED"/>
    <property type="match status" value="1"/>
</dbReference>
<protein>
    <recommendedName>
        <fullName evidence="8">Exostosin GT47 domain-containing protein</fullName>
    </recommendedName>
</protein>
<dbReference type="AlphaFoldDB" id="A0AAN9I5N6"/>
<dbReference type="InterPro" id="IPR040911">
    <property type="entry name" value="Exostosin_GT47"/>
</dbReference>
<keyword evidence="5" id="KW-0333">Golgi apparatus</keyword>
<dbReference type="InterPro" id="IPR004263">
    <property type="entry name" value="Exostosin"/>
</dbReference>
<evidence type="ECO:0000256" key="7">
    <source>
        <dbReference type="SAM" id="Phobius"/>
    </source>
</evidence>
<evidence type="ECO:0000256" key="6">
    <source>
        <dbReference type="SAM" id="MobiDB-lite"/>
    </source>
</evidence>
<keyword evidence="4" id="KW-0735">Signal-anchor</keyword>
<keyword evidence="7" id="KW-1133">Transmembrane helix</keyword>
<evidence type="ECO:0000256" key="4">
    <source>
        <dbReference type="ARBA" id="ARBA00022968"/>
    </source>
</evidence>
<comment type="subcellular location">
    <subcellularLocation>
        <location evidence="1">Golgi apparatus membrane</location>
        <topology evidence="1">Single-pass type II membrane protein</topology>
    </subcellularLocation>
</comment>
<dbReference type="PANTHER" id="PTHR11062">
    <property type="entry name" value="EXOSTOSIN HEPARAN SULFATE GLYCOSYLTRANSFERASE -RELATED"/>
    <property type="match status" value="1"/>
</dbReference>
<evidence type="ECO:0000256" key="1">
    <source>
        <dbReference type="ARBA" id="ARBA00004323"/>
    </source>
</evidence>
<comment type="caution">
    <text evidence="9">The sequence shown here is derived from an EMBL/GenBank/DDBJ whole genome shotgun (WGS) entry which is preliminary data.</text>
</comment>
<organism evidence="9 10">
    <name type="scientific">Crotalaria pallida</name>
    <name type="common">Smooth rattlebox</name>
    <name type="synonym">Crotalaria striata</name>
    <dbReference type="NCBI Taxonomy" id="3830"/>
    <lineage>
        <taxon>Eukaryota</taxon>
        <taxon>Viridiplantae</taxon>
        <taxon>Streptophyta</taxon>
        <taxon>Embryophyta</taxon>
        <taxon>Tracheophyta</taxon>
        <taxon>Spermatophyta</taxon>
        <taxon>Magnoliopsida</taxon>
        <taxon>eudicotyledons</taxon>
        <taxon>Gunneridae</taxon>
        <taxon>Pentapetalae</taxon>
        <taxon>rosids</taxon>
        <taxon>fabids</taxon>
        <taxon>Fabales</taxon>
        <taxon>Fabaceae</taxon>
        <taxon>Papilionoideae</taxon>
        <taxon>50 kb inversion clade</taxon>
        <taxon>genistoids sensu lato</taxon>
        <taxon>core genistoids</taxon>
        <taxon>Crotalarieae</taxon>
        <taxon>Crotalaria</taxon>
    </lineage>
</organism>
<evidence type="ECO:0000256" key="3">
    <source>
        <dbReference type="ARBA" id="ARBA00022676"/>
    </source>
</evidence>
<proteinExistence type="inferred from homology"/>
<evidence type="ECO:0000259" key="8">
    <source>
        <dbReference type="Pfam" id="PF03016"/>
    </source>
</evidence>
<keyword evidence="7" id="KW-0472">Membrane</keyword>
<accession>A0AAN9I5N6</accession>
<evidence type="ECO:0000313" key="10">
    <source>
        <dbReference type="Proteomes" id="UP001372338"/>
    </source>
</evidence>
<dbReference type="GO" id="GO:0000139">
    <property type="term" value="C:Golgi membrane"/>
    <property type="evidence" value="ECO:0007669"/>
    <property type="project" value="UniProtKB-SubCell"/>
</dbReference>
<feature type="transmembrane region" description="Helical" evidence="7">
    <location>
        <begin position="17"/>
        <end position="35"/>
    </location>
</feature>
<dbReference type="GO" id="GO:0016757">
    <property type="term" value="F:glycosyltransferase activity"/>
    <property type="evidence" value="ECO:0007669"/>
    <property type="project" value="UniProtKB-KW"/>
</dbReference>
<evidence type="ECO:0000313" key="9">
    <source>
        <dbReference type="EMBL" id="KAK7266977.1"/>
    </source>
</evidence>
<keyword evidence="3" id="KW-0808">Transferase</keyword>
<dbReference type="Pfam" id="PF03016">
    <property type="entry name" value="Exostosin_GT47"/>
    <property type="match status" value="1"/>
</dbReference>
<gene>
    <name evidence="9" type="ORF">RIF29_19639</name>
</gene>